<dbReference type="GeneID" id="9589263"/>
<organism evidence="3">
    <name type="scientific">Schizophyllum commune (strain H4-8 / FGSC 9210)</name>
    <name type="common">Split gill fungus</name>
    <dbReference type="NCBI Taxonomy" id="578458"/>
    <lineage>
        <taxon>Eukaryota</taxon>
        <taxon>Fungi</taxon>
        <taxon>Dikarya</taxon>
        <taxon>Basidiomycota</taxon>
        <taxon>Agaricomycotina</taxon>
        <taxon>Agaricomycetes</taxon>
        <taxon>Agaricomycetidae</taxon>
        <taxon>Agaricales</taxon>
        <taxon>Schizophyllaceae</taxon>
        <taxon>Schizophyllum</taxon>
    </lineage>
</organism>
<feature type="compositionally biased region" description="Low complexity" evidence="1">
    <location>
        <begin position="1532"/>
        <end position="1542"/>
    </location>
</feature>
<evidence type="ECO:0000313" key="2">
    <source>
        <dbReference type="EMBL" id="EFI96262.1"/>
    </source>
</evidence>
<feature type="region of interest" description="Disordered" evidence="1">
    <location>
        <begin position="225"/>
        <end position="505"/>
    </location>
</feature>
<feature type="region of interest" description="Disordered" evidence="1">
    <location>
        <begin position="174"/>
        <end position="194"/>
    </location>
</feature>
<feature type="compositionally biased region" description="Pro residues" evidence="1">
    <location>
        <begin position="383"/>
        <end position="393"/>
    </location>
</feature>
<sequence length="1752" mass="189613">MPPAVLASCYHCARPLQVCLNTYRSVISSSSAMSGKRSKPQAKKQVNLAVRVHFCLLPAFSDTSKDYAPGPSDSRWNPAKDPATVFRNEDGGSHAPVGDQLVPRLPAPPGLPPALALNKGKIKELFQGRELAQQPSQSKSDGSSGSLEAAAEGQYPPGFWGVVADGFDGKNVIDAGDVQMGEPGDSLHGSRRRAEAILEDSTTEAAGMEVDGSDEEPLQVNRANEAYVDSDTDEGSVDQYAGGDEEADEDEEAADGEEDEKAAAGGQEADDESSDREDYQDGEPPGVDADSAEVEATMKPSDDGMDLYRPRERSTSAVRTEPELDSEGNSPPRPVPAALTQDPASPMSVGRPRRLVGSSAGGGAKQTRVHIPDVDSDEEFELPRPPVYKPPPKAIVGSHPPRRDSVQRRPHPVPSEVAPGPPPVTPPQRRRHPVHPAVAPGPPPVTPPQRRPHPVPPVVAPGPLPVTPPQRRPPASDAPPPPQAAPRKLPRPRPPLPRKPAAATAVDLADDDDLLLPTAADHVRERAVAILRIESCMGMGLVCVVREDMGYPQYKVVLKTQHGNREIDPVNWERFLELIRTGNFRPRSAENAIVIFVPDGIIDESSLTLRMDAALQTVRLLDGAAGTALQGNGNHRAEAQRLLFWTAHRLTHRKDDPSVWTPALLEDALDPNGHGVCAAVFYRLSVLEQSPYGKQLMLDLVTNNKMGVLGDAPARQLYRLMLQLYYAKGQAERMVVYGDATSNAYSPVVKIIMTSQQQAREILPDFAVCRPFTRDAAALENSFDVSAYLVLGKGFITIISLYWLSTKALLFKGMHVPFTVDNVLERPVGDAEVAEFFLQQDLAWSDIRMSRFKDAVLLVCDIVVGVAEEVFGTIPGPVFLTRMGDQLFDGACDMNEREQGAQWLAQMREAYRTMHGKLKAALEKFLAQEHPPDIAKDIDTLTLRTLPDFIYALSLLDPIVTPITPMKWSARLPFFCPSILHILLKELSKDRYTVIAKWHVTLILSMIIPGIRAQAVRPGITSDKVINLMSPFDLFRAWTIKNAERLGYRGPADRLPLALDTSIMSILSYILEARAFLSDSAVVRDLAGVQSLQSKHTDRLGMVDVLMGVLKQWWNQWVITRRTNKSAACAMERDIPDSAVQQYRKLGSLPDAFLSSPDGEGMLSICLDMLRMWPHGVLCRAADLPSYAASALTYQKTVCTAAVDAFYSVTLTRIFLADEEHQIMDHLFSAVKTAVTEALRLPHPFEPFSRAAIFEPSPADVTKYGSFAAYSSRMPSKEWNSAGYEECEISLADTVPAAAGAVVNAEEGGLGSAPDDVGSGASDGASGREGPSGSRGEGKSRRVQTTLAPPPSVALPRSTDTVHPVFAPTVEHYGGDMARIHRALDDSAREKAQASVQGLTDYTRSFFSSKMKILPSVDDRGEQTIEEEMLTTLRHAHSLACKYIAHFHGGQTAEDREAAHALLLSKVPLPGVAATPEELKAFLDGTPSGKGQAGAVIKLMQPTAVQNAAKGPQAKKKTADSGGARGHSRTGAMPAADVAAAAQIDKPSDAGAAKAGPSMPPYEPSEQPSAEMADSPRRSGLHAGHRSVERGRTPRTLSSGPPILQPQPPARRRGKERMAYKSDEFVREDPSQERLPGTSFLPTHVDYISTGAGRLRLPRAHGDSSGGASDSDALATSDMYSVTDRGRLRLPAFSRVPSPDASSGESRASSKRRNRSPSDDGSPSGEQDEPAKKKTRGKKNEPGRKKAMSKNK</sequence>
<feature type="compositionally biased region" description="Acidic residues" evidence="1">
    <location>
        <begin position="268"/>
        <end position="281"/>
    </location>
</feature>
<feature type="compositionally biased region" description="Low complexity" evidence="1">
    <location>
        <begin position="1307"/>
        <end position="1334"/>
    </location>
</feature>
<gene>
    <name evidence="2" type="ORF">SCHCODRAFT_110207</name>
</gene>
<dbReference type="InterPro" id="IPR052334">
    <property type="entry name" value="G8_domain-comF-like"/>
</dbReference>
<dbReference type="InParanoid" id="D8Q6L9"/>
<reference evidence="2 3" key="1">
    <citation type="journal article" date="2010" name="Nat. Biotechnol.">
        <title>Genome sequence of the model mushroom Schizophyllum commune.</title>
        <authorList>
            <person name="Ohm R.A."/>
            <person name="de Jong J.F."/>
            <person name="Lugones L.G."/>
            <person name="Aerts A."/>
            <person name="Kothe E."/>
            <person name="Stajich J.E."/>
            <person name="de Vries R.P."/>
            <person name="Record E."/>
            <person name="Levasseur A."/>
            <person name="Baker S.E."/>
            <person name="Bartholomew K.A."/>
            <person name="Coutinho P.M."/>
            <person name="Erdmann S."/>
            <person name="Fowler T.J."/>
            <person name="Gathman A.C."/>
            <person name="Lombard V."/>
            <person name="Henrissat B."/>
            <person name="Knabe N."/>
            <person name="Kuees U."/>
            <person name="Lilly W.W."/>
            <person name="Lindquist E."/>
            <person name="Lucas S."/>
            <person name="Magnuson J.K."/>
            <person name="Piumi F."/>
            <person name="Raudaskoski M."/>
            <person name="Salamov A."/>
            <person name="Schmutz J."/>
            <person name="Schwarze F.W.M.R."/>
            <person name="vanKuyk P.A."/>
            <person name="Horton J.S."/>
            <person name="Grigoriev I.V."/>
            <person name="Woesten H.A.B."/>
        </authorList>
    </citation>
    <scope>NUCLEOTIDE SEQUENCE [LARGE SCALE GENOMIC DNA]</scope>
    <source>
        <strain evidence="3">H4-8 / FGSC 9210</strain>
    </source>
</reference>
<name>D8Q6L9_SCHCM</name>
<keyword evidence="3" id="KW-1185">Reference proteome</keyword>
<feature type="region of interest" description="Disordered" evidence="1">
    <location>
        <begin position="130"/>
        <end position="152"/>
    </location>
</feature>
<dbReference type="PANTHER" id="PTHR47687">
    <property type="entry name" value="G8 DOMAIN-CONTAINING PROTEIN DDB_G0288475-RELATED"/>
    <property type="match status" value="1"/>
</dbReference>
<dbReference type="VEuPathDB" id="FungiDB:SCHCODRAFT_02579920"/>
<evidence type="ECO:0000256" key="1">
    <source>
        <dbReference type="SAM" id="MobiDB-lite"/>
    </source>
</evidence>
<dbReference type="PANTHER" id="PTHR47687:SF4">
    <property type="entry name" value="G8 DOMAIN-CONTAINING PROTEIN DDB_G0286311-RELATED"/>
    <property type="match status" value="1"/>
</dbReference>
<accession>D8Q6L9</accession>
<dbReference type="HOGENOM" id="CLU_239360_0_0_1"/>
<feature type="non-terminal residue" evidence="2">
    <location>
        <position position="1752"/>
    </location>
</feature>
<feature type="compositionally biased region" description="Basic and acidic residues" evidence="1">
    <location>
        <begin position="300"/>
        <end position="314"/>
    </location>
</feature>
<proteinExistence type="predicted"/>
<feature type="region of interest" description="Disordered" evidence="1">
    <location>
        <begin position="1505"/>
        <end position="1752"/>
    </location>
</feature>
<dbReference type="Proteomes" id="UP000007431">
    <property type="component" value="Unassembled WGS sequence"/>
</dbReference>
<protein>
    <submittedName>
        <fullName evidence="2">Uncharacterized protein</fullName>
    </submittedName>
</protein>
<feature type="region of interest" description="Disordered" evidence="1">
    <location>
        <begin position="66"/>
        <end position="116"/>
    </location>
</feature>
<dbReference type="OrthoDB" id="10346145at2759"/>
<dbReference type="RefSeq" id="XP_003031165.1">
    <property type="nucleotide sequence ID" value="XM_003031119.1"/>
</dbReference>
<feature type="compositionally biased region" description="Low complexity" evidence="1">
    <location>
        <begin position="133"/>
        <end position="146"/>
    </location>
</feature>
<dbReference type="KEGG" id="scm:SCHCO_02579920"/>
<evidence type="ECO:0000313" key="3">
    <source>
        <dbReference type="Proteomes" id="UP000007431"/>
    </source>
</evidence>
<feature type="compositionally biased region" description="Low complexity" evidence="1">
    <location>
        <begin position="1666"/>
        <end position="1678"/>
    </location>
</feature>
<dbReference type="PRINTS" id="PR01217">
    <property type="entry name" value="PRICHEXTENSN"/>
</dbReference>
<feature type="compositionally biased region" description="Pro residues" evidence="1">
    <location>
        <begin position="439"/>
        <end position="484"/>
    </location>
</feature>
<dbReference type="EMBL" id="GL377307">
    <property type="protein sequence ID" value="EFI96262.1"/>
    <property type="molecule type" value="Genomic_DNA"/>
</dbReference>
<feature type="compositionally biased region" description="Basic and acidic residues" evidence="1">
    <location>
        <begin position="1616"/>
        <end position="1632"/>
    </location>
</feature>
<feature type="region of interest" description="Disordered" evidence="1">
    <location>
        <begin position="1307"/>
        <end position="1359"/>
    </location>
</feature>
<feature type="compositionally biased region" description="Acidic residues" evidence="1">
    <location>
        <begin position="243"/>
        <end position="260"/>
    </location>
</feature>